<keyword evidence="4" id="KW-1185">Reference proteome</keyword>
<dbReference type="InterPro" id="IPR036937">
    <property type="entry name" value="Adhesion_dom_fimbrial_sf"/>
</dbReference>
<feature type="domain" description="Fimbrial-type adhesion" evidence="2">
    <location>
        <begin position="33"/>
        <end position="165"/>
    </location>
</feature>
<dbReference type="SUPFAM" id="SSF49401">
    <property type="entry name" value="Bacterial adhesins"/>
    <property type="match status" value="1"/>
</dbReference>
<dbReference type="Proteomes" id="UP000304941">
    <property type="component" value="Unassembled WGS sequence"/>
</dbReference>
<dbReference type="InterPro" id="IPR050263">
    <property type="entry name" value="Bact_Fimbrial_Adh_Pro"/>
</dbReference>
<evidence type="ECO:0000313" key="4">
    <source>
        <dbReference type="Proteomes" id="UP000304941"/>
    </source>
</evidence>
<feature type="chain" id="PRO_5047468528" evidence="1">
    <location>
        <begin position="28"/>
        <end position="165"/>
    </location>
</feature>
<name>A0ABY2U5Q3_9PSED</name>
<feature type="signal peptide" evidence="1">
    <location>
        <begin position="1"/>
        <end position="27"/>
    </location>
</feature>
<dbReference type="InterPro" id="IPR008966">
    <property type="entry name" value="Adhesion_dom_sf"/>
</dbReference>
<comment type="caution">
    <text evidence="3">The sequence shown here is derived from an EMBL/GenBank/DDBJ whole genome shotgun (WGS) entry which is preliminary data.</text>
</comment>
<evidence type="ECO:0000256" key="1">
    <source>
        <dbReference type="SAM" id="SignalP"/>
    </source>
</evidence>
<gene>
    <name evidence="3" type="ORF">FEM54_12050</name>
</gene>
<dbReference type="PANTHER" id="PTHR33420">
    <property type="entry name" value="FIMBRIAL SUBUNIT ELFA-RELATED"/>
    <property type="match status" value="1"/>
</dbReference>
<evidence type="ECO:0000313" key="3">
    <source>
        <dbReference type="EMBL" id="TLG91676.1"/>
    </source>
</evidence>
<evidence type="ECO:0000259" key="2">
    <source>
        <dbReference type="Pfam" id="PF00419"/>
    </source>
</evidence>
<dbReference type="PANTHER" id="PTHR33420:SF26">
    <property type="entry name" value="FIMBRIAL SUBUNIT"/>
    <property type="match status" value="1"/>
</dbReference>
<sequence length="165" mass="18046">MTEETAMTAVRTVLLAMLLGSASWINAAEKQVTIKGTVYASIPCVINNNKPITASFGDVQIEKIDGVYKTITLDYSLNCTNATTNELRMYVNGRVTGFDSKALLIPNNDNIGIALIKDGTRLQLNRWFDFDPRKQPVLQTVLVRVSGKINAGAFQASATLAVDYQ</sequence>
<dbReference type="Gene3D" id="2.60.40.1090">
    <property type="entry name" value="Fimbrial-type adhesion domain"/>
    <property type="match status" value="1"/>
</dbReference>
<protein>
    <submittedName>
        <fullName evidence="3">Fimbrial protein</fullName>
    </submittedName>
</protein>
<dbReference type="InterPro" id="IPR000259">
    <property type="entry name" value="Adhesion_dom_fimbrial"/>
</dbReference>
<proteinExistence type="predicted"/>
<accession>A0ABY2U5Q3</accession>
<reference evidence="3 4" key="1">
    <citation type="submission" date="2019-05" db="EMBL/GenBank/DDBJ databases">
        <title>Pseudomonas edaphica sp. nov., isolated from rhizospheric soil of Cistus ladanifer L. in Spain.</title>
        <authorList>
            <person name="Peix A."/>
        </authorList>
    </citation>
    <scope>NUCLEOTIDE SEQUENCE [LARGE SCALE GENOMIC DNA]</scope>
    <source>
        <strain evidence="3 4">RD25</strain>
    </source>
</reference>
<keyword evidence="1" id="KW-0732">Signal</keyword>
<organism evidence="3 4">
    <name type="scientific">Pseudomonas edaphica</name>
    <dbReference type="NCBI Taxonomy" id="2006980"/>
    <lineage>
        <taxon>Bacteria</taxon>
        <taxon>Pseudomonadati</taxon>
        <taxon>Pseudomonadota</taxon>
        <taxon>Gammaproteobacteria</taxon>
        <taxon>Pseudomonadales</taxon>
        <taxon>Pseudomonadaceae</taxon>
        <taxon>Pseudomonas</taxon>
    </lineage>
</organism>
<dbReference type="EMBL" id="VBVZ01000147">
    <property type="protein sequence ID" value="TLG91676.1"/>
    <property type="molecule type" value="Genomic_DNA"/>
</dbReference>
<dbReference type="Pfam" id="PF00419">
    <property type="entry name" value="Fimbrial"/>
    <property type="match status" value="1"/>
</dbReference>